<dbReference type="OrthoDB" id="3691412at2"/>
<evidence type="ECO:0000313" key="3">
    <source>
        <dbReference type="Proteomes" id="UP000239494"/>
    </source>
</evidence>
<evidence type="ECO:0000313" key="2">
    <source>
        <dbReference type="EMBL" id="PRY38027.1"/>
    </source>
</evidence>
<feature type="transmembrane region" description="Helical" evidence="1">
    <location>
        <begin position="41"/>
        <end position="58"/>
    </location>
</feature>
<sequence>MNLDDLASVLRDRADHLPDAPAGPRVAGVQSLVRASRRRRAVTGALCLALVGALYALVVPTPREGHLPAGPVRAYPDHHQGTRILAQATGRTAVTRFVPRTLDLSLFLRCDKEVVVRVVVDGRDAGLVPCGPGGGSTLPTWADYGVAVGKPSVVAVAIEGRHAPEPPAESGYRLVPAPPDVTAAIAVGEPVPPDTYPFPPRPAELRALRQPHLGTTVLRSDPTDPNLPRQLTWTWPGGGDFRVQSTTPGRLRVLVNDVEVQDHSWWDYEAIGGVAVIPRDTNWQGLEVGQRVTVTVVPERFTGEWMVELPM</sequence>
<evidence type="ECO:0000256" key="1">
    <source>
        <dbReference type="SAM" id="Phobius"/>
    </source>
</evidence>
<reference evidence="2 3" key="1">
    <citation type="submission" date="2018-03" db="EMBL/GenBank/DDBJ databases">
        <title>Genomic Encyclopedia of Archaeal and Bacterial Type Strains, Phase II (KMG-II): from individual species to whole genera.</title>
        <authorList>
            <person name="Goeker M."/>
        </authorList>
    </citation>
    <scope>NUCLEOTIDE SEQUENCE [LARGE SCALE GENOMIC DNA]</scope>
    <source>
        <strain evidence="2 3">DSM 44720</strain>
    </source>
</reference>
<dbReference type="AlphaFoldDB" id="A0A2T0SX80"/>
<name>A0A2T0SX80_9PSEU</name>
<keyword evidence="1" id="KW-0472">Membrane</keyword>
<keyword evidence="1" id="KW-0812">Transmembrane</keyword>
<gene>
    <name evidence="2" type="ORF">CLV43_109247</name>
</gene>
<proteinExistence type="predicted"/>
<dbReference type="Proteomes" id="UP000239494">
    <property type="component" value="Unassembled WGS sequence"/>
</dbReference>
<keyword evidence="3" id="KW-1185">Reference proteome</keyword>
<organism evidence="2 3">
    <name type="scientific">Umezawaea tangerina</name>
    <dbReference type="NCBI Taxonomy" id="84725"/>
    <lineage>
        <taxon>Bacteria</taxon>
        <taxon>Bacillati</taxon>
        <taxon>Actinomycetota</taxon>
        <taxon>Actinomycetes</taxon>
        <taxon>Pseudonocardiales</taxon>
        <taxon>Pseudonocardiaceae</taxon>
        <taxon>Umezawaea</taxon>
    </lineage>
</organism>
<comment type="caution">
    <text evidence="2">The sequence shown here is derived from an EMBL/GenBank/DDBJ whole genome shotgun (WGS) entry which is preliminary data.</text>
</comment>
<keyword evidence="1" id="KW-1133">Transmembrane helix</keyword>
<dbReference type="RefSeq" id="WP_106191013.1">
    <property type="nucleotide sequence ID" value="NZ_PVTF01000009.1"/>
</dbReference>
<accession>A0A2T0SX80</accession>
<protein>
    <submittedName>
        <fullName evidence="2">Uncharacterized protein</fullName>
    </submittedName>
</protein>
<dbReference type="EMBL" id="PVTF01000009">
    <property type="protein sequence ID" value="PRY38027.1"/>
    <property type="molecule type" value="Genomic_DNA"/>
</dbReference>